<feature type="region of interest" description="Disordered" evidence="1">
    <location>
        <begin position="180"/>
        <end position="208"/>
    </location>
</feature>
<protein>
    <submittedName>
        <fullName evidence="2">Uncharacterized protein</fullName>
    </submittedName>
</protein>
<feature type="compositionally biased region" description="Basic and acidic residues" evidence="1">
    <location>
        <begin position="189"/>
        <end position="198"/>
    </location>
</feature>
<keyword evidence="3" id="KW-1185">Reference proteome</keyword>
<comment type="caution">
    <text evidence="2">The sequence shown here is derived from an EMBL/GenBank/DDBJ whole genome shotgun (WGS) entry which is preliminary data.</text>
</comment>
<reference evidence="2" key="1">
    <citation type="submission" date="2020-05" db="EMBL/GenBank/DDBJ databases">
        <title>Phylogenomic resolution of chytrid fungi.</title>
        <authorList>
            <person name="Stajich J.E."/>
            <person name="Amses K."/>
            <person name="Simmons R."/>
            <person name="Seto K."/>
            <person name="Myers J."/>
            <person name="Bonds A."/>
            <person name="Quandt C.A."/>
            <person name="Barry K."/>
            <person name="Liu P."/>
            <person name="Grigoriev I."/>
            <person name="Longcore J.E."/>
            <person name="James T.Y."/>
        </authorList>
    </citation>
    <scope>NUCLEOTIDE SEQUENCE</scope>
    <source>
        <strain evidence="2">JEL0318</strain>
    </source>
</reference>
<dbReference type="Proteomes" id="UP001212841">
    <property type="component" value="Unassembled WGS sequence"/>
</dbReference>
<accession>A0AAD5WXH6</accession>
<name>A0AAD5WXH6_9FUNG</name>
<evidence type="ECO:0000313" key="3">
    <source>
        <dbReference type="Proteomes" id="UP001212841"/>
    </source>
</evidence>
<dbReference type="Gene3D" id="1.10.418.10">
    <property type="entry name" value="Calponin-like domain"/>
    <property type="match status" value="1"/>
</dbReference>
<evidence type="ECO:0000313" key="2">
    <source>
        <dbReference type="EMBL" id="KAJ3039096.1"/>
    </source>
</evidence>
<sequence length="223" mass="25749">MLLRYYPLDQLLQPHKFYHGNSAGLKKANWVNLFQASLGCHIYLTQYNWLQEQLRKFFKLHDIRIPAEACDAVMNCQIEAAALFVENLFMLLTGRRVQRLQNHQPELVDHENLPHFALPTTSDIIRRVANSPSKAQTIVESHNEYIKQLRAEYTETHAPSWQHPVHRFDEQNEQPEELEAHAHHHAHQHEHDDKEMMKRSLGGGGGGVGQTVPVVVRVHQIAS</sequence>
<dbReference type="EMBL" id="JADGJD010001669">
    <property type="protein sequence ID" value="KAJ3039096.1"/>
    <property type="molecule type" value="Genomic_DNA"/>
</dbReference>
<organism evidence="2 3">
    <name type="scientific">Rhizophlyctis rosea</name>
    <dbReference type="NCBI Taxonomy" id="64517"/>
    <lineage>
        <taxon>Eukaryota</taxon>
        <taxon>Fungi</taxon>
        <taxon>Fungi incertae sedis</taxon>
        <taxon>Chytridiomycota</taxon>
        <taxon>Chytridiomycota incertae sedis</taxon>
        <taxon>Chytridiomycetes</taxon>
        <taxon>Rhizophlyctidales</taxon>
        <taxon>Rhizophlyctidaceae</taxon>
        <taxon>Rhizophlyctis</taxon>
    </lineage>
</organism>
<dbReference type="InterPro" id="IPR036872">
    <property type="entry name" value="CH_dom_sf"/>
</dbReference>
<gene>
    <name evidence="2" type="ORF">HK097_002937</name>
</gene>
<dbReference type="AlphaFoldDB" id="A0AAD5WXH6"/>
<proteinExistence type="predicted"/>
<evidence type="ECO:0000256" key="1">
    <source>
        <dbReference type="SAM" id="MobiDB-lite"/>
    </source>
</evidence>